<dbReference type="RefSeq" id="WP_285933663.1">
    <property type="nucleotide sequence ID" value="NZ_JASTZU010000058.1"/>
</dbReference>
<proteinExistence type="inferred from homology"/>
<feature type="transmembrane region" description="Helical" evidence="7">
    <location>
        <begin position="274"/>
        <end position="291"/>
    </location>
</feature>
<keyword evidence="7" id="KW-0812">Transmembrane</keyword>
<gene>
    <name evidence="9" type="ORF">QQS35_18285</name>
</gene>
<evidence type="ECO:0000256" key="7">
    <source>
        <dbReference type="SAM" id="Phobius"/>
    </source>
</evidence>
<accession>A0ABT7LB16</accession>
<dbReference type="PANTHER" id="PTHR10120">
    <property type="entry name" value="CAAX PRENYL PROTEASE 1"/>
    <property type="match status" value="1"/>
</dbReference>
<feature type="transmembrane region" description="Helical" evidence="7">
    <location>
        <begin position="91"/>
        <end position="112"/>
    </location>
</feature>
<reference evidence="9 10" key="1">
    <citation type="submission" date="2023-06" db="EMBL/GenBank/DDBJ databases">
        <title>Aquibacillus rhizosphaerae LR5S19.</title>
        <authorList>
            <person name="Sun J.-Q."/>
        </authorList>
    </citation>
    <scope>NUCLEOTIDE SEQUENCE [LARGE SCALE GENOMIC DNA]</scope>
    <source>
        <strain evidence="9 10">LR5S19</strain>
    </source>
</reference>
<keyword evidence="10" id="KW-1185">Reference proteome</keyword>
<evidence type="ECO:0000313" key="10">
    <source>
        <dbReference type="Proteomes" id="UP001235343"/>
    </source>
</evidence>
<evidence type="ECO:0000256" key="5">
    <source>
        <dbReference type="ARBA" id="ARBA00023049"/>
    </source>
</evidence>
<dbReference type="Gene3D" id="3.30.2010.10">
    <property type="entry name" value="Metalloproteases ('zincins'), catalytic domain"/>
    <property type="match status" value="1"/>
</dbReference>
<comment type="caution">
    <text evidence="9">The sequence shown here is derived from an EMBL/GenBank/DDBJ whole genome shotgun (WGS) entry which is preliminary data.</text>
</comment>
<evidence type="ECO:0000256" key="6">
    <source>
        <dbReference type="RuleBase" id="RU003983"/>
    </source>
</evidence>
<evidence type="ECO:0000313" key="9">
    <source>
        <dbReference type="EMBL" id="MDL4842390.1"/>
    </source>
</evidence>
<dbReference type="Pfam" id="PF01435">
    <property type="entry name" value="Peptidase_M48"/>
    <property type="match status" value="1"/>
</dbReference>
<feature type="domain" description="Peptidase M48" evidence="8">
    <location>
        <begin position="206"/>
        <end position="382"/>
    </location>
</feature>
<keyword evidence="5 6" id="KW-0482">Metalloprotease</keyword>
<keyword evidence="4 6" id="KW-0862">Zinc</keyword>
<keyword evidence="7" id="KW-0472">Membrane</keyword>
<organism evidence="9 10">
    <name type="scientific">Aquibacillus rhizosphaerae</name>
    <dbReference type="NCBI Taxonomy" id="3051431"/>
    <lineage>
        <taxon>Bacteria</taxon>
        <taxon>Bacillati</taxon>
        <taxon>Bacillota</taxon>
        <taxon>Bacilli</taxon>
        <taxon>Bacillales</taxon>
        <taxon>Bacillaceae</taxon>
        <taxon>Aquibacillus</taxon>
    </lineage>
</organism>
<keyword evidence="3 6" id="KW-0378">Hydrolase</keyword>
<keyword evidence="7" id="KW-1133">Transmembrane helix</keyword>
<feature type="transmembrane region" description="Helical" evidence="7">
    <location>
        <begin position="303"/>
        <end position="322"/>
    </location>
</feature>
<evidence type="ECO:0000256" key="1">
    <source>
        <dbReference type="ARBA" id="ARBA00022670"/>
    </source>
</evidence>
<comment type="cofactor">
    <cofactor evidence="6">
        <name>Zn(2+)</name>
        <dbReference type="ChEBI" id="CHEBI:29105"/>
    </cofactor>
    <text evidence="6">Binds 1 zinc ion per subunit.</text>
</comment>
<dbReference type="EMBL" id="JASTZU010000058">
    <property type="protein sequence ID" value="MDL4842390.1"/>
    <property type="molecule type" value="Genomic_DNA"/>
</dbReference>
<feature type="transmembrane region" description="Helical" evidence="7">
    <location>
        <begin position="133"/>
        <end position="153"/>
    </location>
</feature>
<evidence type="ECO:0000256" key="4">
    <source>
        <dbReference type="ARBA" id="ARBA00022833"/>
    </source>
</evidence>
<comment type="similarity">
    <text evidence="6">Belongs to the peptidase M48 family.</text>
</comment>
<dbReference type="CDD" id="cd07345">
    <property type="entry name" value="M48A_Ste24p-like"/>
    <property type="match status" value="1"/>
</dbReference>
<dbReference type="InterPro" id="IPR001915">
    <property type="entry name" value="Peptidase_M48"/>
</dbReference>
<evidence type="ECO:0000256" key="2">
    <source>
        <dbReference type="ARBA" id="ARBA00022723"/>
    </source>
</evidence>
<dbReference type="Proteomes" id="UP001235343">
    <property type="component" value="Unassembled WGS sequence"/>
</dbReference>
<feature type="transmembrane region" description="Helical" evidence="7">
    <location>
        <begin position="12"/>
        <end position="31"/>
    </location>
</feature>
<keyword evidence="1 6" id="KW-0645">Protease</keyword>
<evidence type="ECO:0000256" key="3">
    <source>
        <dbReference type="ARBA" id="ARBA00022801"/>
    </source>
</evidence>
<evidence type="ECO:0000259" key="8">
    <source>
        <dbReference type="Pfam" id="PF01435"/>
    </source>
</evidence>
<name>A0ABT7LB16_9BACI</name>
<feature type="transmembrane region" description="Helical" evidence="7">
    <location>
        <begin position="58"/>
        <end position="79"/>
    </location>
</feature>
<feature type="transmembrane region" description="Helical" evidence="7">
    <location>
        <begin position="165"/>
        <end position="183"/>
    </location>
</feature>
<sequence length="405" mass="46212">MFDYINSLSLIQTILIFLAILIINVAYMYLVRRHVERLFSRTNSIEQAMNRLRVLSQYTYIVLIAISSFFITFLFMINLEEYLGESTSNVIVSMICSFAFLGLMITVNQLVISKTTNKIRDTEATMKEETGETVRGILFIFIPIVVVLTLMEIIPEDFLGDVGDFLLPILIVMLIPMATAPFIGKMLKASAMPESDSKDELLQFLAKLKIENVQLYTWPTKKKKIANALVTGFTKKKQIYISDYMLENMTIEQVKAILAHEIGHIKKKHLWKRLGCIALVMSMITGLGFGMEWYENHVATIPIWIGITLIIGALVIGFGIIFRYVSRVHEKEADAYVLKLNIDYRNFASALLKLAELNHMTTKMGKLDESFQTHPSIARRVHWIIEQANGSIEEVTEYTDAVRTN</sequence>
<protein>
    <submittedName>
        <fullName evidence="9">M48 family metallopeptidase</fullName>
    </submittedName>
</protein>
<keyword evidence="2" id="KW-0479">Metal-binding</keyword>